<dbReference type="InterPro" id="IPR006293">
    <property type="entry name" value="DNA_helicase_ATP-dep_RecQ_bac"/>
</dbReference>
<keyword evidence="10" id="KW-0067">ATP-binding</keyword>
<feature type="domain" description="HRDC" evidence="18">
    <location>
        <begin position="520"/>
        <end position="600"/>
    </location>
</feature>
<keyword evidence="6" id="KW-0227">DNA damage</keyword>
<dbReference type="GO" id="GO:0003677">
    <property type="term" value="F:DNA binding"/>
    <property type="evidence" value="ECO:0007669"/>
    <property type="project" value="UniProtKB-KW"/>
</dbReference>
<dbReference type="InterPro" id="IPR032284">
    <property type="entry name" value="RecQ_Zn-bd"/>
</dbReference>
<dbReference type="InterPro" id="IPR010997">
    <property type="entry name" value="HRDC-like_sf"/>
</dbReference>
<dbReference type="InterPro" id="IPR011545">
    <property type="entry name" value="DEAD/DEAH_box_helicase_dom"/>
</dbReference>
<dbReference type="PROSITE" id="PS50967">
    <property type="entry name" value="HRDC"/>
    <property type="match status" value="1"/>
</dbReference>
<evidence type="ECO:0000256" key="5">
    <source>
        <dbReference type="ARBA" id="ARBA00022741"/>
    </source>
</evidence>
<evidence type="ECO:0000256" key="4">
    <source>
        <dbReference type="ARBA" id="ARBA00022723"/>
    </source>
</evidence>
<dbReference type="NCBIfam" id="TIGR01389">
    <property type="entry name" value="recQ"/>
    <property type="match status" value="1"/>
</dbReference>
<feature type="region of interest" description="Disordered" evidence="17">
    <location>
        <begin position="596"/>
        <end position="617"/>
    </location>
</feature>
<dbReference type="SUPFAM" id="SSF52540">
    <property type="entry name" value="P-loop containing nucleoside triphosphate hydrolases"/>
    <property type="match status" value="1"/>
</dbReference>
<dbReference type="GO" id="GO:0009432">
    <property type="term" value="P:SOS response"/>
    <property type="evidence" value="ECO:0007669"/>
    <property type="project" value="UniProtKB-UniRule"/>
</dbReference>
<evidence type="ECO:0000256" key="9">
    <source>
        <dbReference type="ARBA" id="ARBA00022833"/>
    </source>
</evidence>
<organism evidence="21 22">
    <name type="scientific">Ruoffia halotolerans</name>
    <dbReference type="NCBI Taxonomy" id="2748684"/>
    <lineage>
        <taxon>Bacteria</taxon>
        <taxon>Bacillati</taxon>
        <taxon>Bacillota</taxon>
        <taxon>Bacilli</taxon>
        <taxon>Lactobacillales</taxon>
        <taxon>Aerococcaceae</taxon>
        <taxon>Ruoffia</taxon>
    </lineage>
</organism>
<evidence type="ECO:0000256" key="6">
    <source>
        <dbReference type="ARBA" id="ARBA00022763"/>
    </source>
</evidence>
<dbReference type="FunFam" id="3.40.50.300:FF:000296">
    <property type="entry name" value="ATP-dependent DNA helicase RecQ"/>
    <property type="match status" value="1"/>
</dbReference>
<dbReference type="GO" id="GO:0016787">
    <property type="term" value="F:hydrolase activity"/>
    <property type="evidence" value="ECO:0007669"/>
    <property type="project" value="UniProtKB-KW"/>
</dbReference>
<keyword evidence="7 21" id="KW-0378">Hydrolase</keyword>
<comment type="cofactor">
    <cofactor evidence="1">
        <name>Mg(2+)</name>
        <dbReference type="ChEBI" id="CHEBI:18420"/>
    </cofactor>
</comment>
<sequence>MILKERAYFVQLEASLQEHFGYSSFRPGQKKIINTILSGQDTIGILPTGGGKSVCYQLPALMLPGLTVVISPLISLMKDQVDTLTQLGVQAAYLNSTISSEEFQDIIQQLRQRTLKLLYVAPERLEHPSFQEFLSKQNISLFAVDEAHCVSQWGFDFRPSYRNITQFINQLPQRPRMAAFTATATKRVQDDIVAQLELEDPGIFINSFDRPNIKFSVIEPNNRLVTLHSLINHDEAIIIYANTRKQVDKLHLELKQQGYAVNKYHAGMEHDQRQQSQSEFINDECNIIVATNAFGMGIDKTDVRKVIHFNLPKDLESYYQEAGRAGRDSLDAEAILLYHSQDIMTNKFLIAQSNDELAHRRLEMMIQYASFTGCLRNFILRYFGEFPNEACGNCSNCMGEMRQIDVTKEAQMILSCMLRMKHQFGMTMIIDVLRGSQNQRVLDNRFDELSTYGIMKTYSVQQIRDIISALLAYQYIGVTEHRGLYATEASKMLLMGKTTLTIKERKYLKASNSQKRTVSKDVNADLYEQLRQVRAQLAKEEGMPAYIIFSNKSLEDMASRMPNTYEEFLDVEGVGSVKAEKYAGYFLPAIQEYSSSNPNTTVEAEPHSETGDLQSSGEQSSYYISAQYAERGLTPLEIAIERNMTEATILSHLTQAAEQGDLEVFDADVSSYIKNQIKQAIRKVGTDSLKAIKEALPEKISYDDIKYVLIDYLVNNI</sequence>
<evidence type="ECO:0000259" key="19">
    <source>
        <dbReference type="PROSITE" id="PS51192"/>
    </source>
</evidence>
<keyword evidence="13" id="KW-0234">DNA repair</keyword>
<dbReference type="SMART" id="SM00490">
    <property type="entry name" value="HELICc"/>
    <property type="match status" value="1"/>
</dbReference>
<dbReference type="PANTHER" id="PTHR13710:SF105">
    <property type="entry name" value="ATP-DEPENDENT DNA HELICASE Q1"/>
    <property type="match status" value="1"/>
</dbReference>
<dbReference type="GO" id="GO:0005524">
    <property type="term" value="F:ATP binding"/>
    <property type="evidence" value="ECO:0007669"/>
    <property type="project" value="UniProtKB-KW"/>
</dbReference>
<dbReference type="GO" id="GO:0043590">
    <property type="term" value="C:bacterial nucleoid"/>
    <property type="evidence" value="ECO:0007669"/>
    <property type="project" value="TreeGrafter"/>
</dbReference>
<dbReference type="Pfam" id="PF00570">
    <property type="entry name" value="HRDC"/>
    <property type="match status" value="1"/>
</dbReference>
<dbReference type="InterPro" id="IPR027417">
    <property type="entry name" value="P-loop_NTPase"/>
</dbReference>
<evidence type="ECO:0000256" key="7">
    <source>
        <dbReference type="ARBA" id="ARBA00022801"/>
    </source>
</evidence>
<dbReference type="InterPro" id="IPR018982">
    <property type="entry name" value="RQC_domain"/>
</dbReference>
<dbReference type="Pfam" id="PF14493">
    <property type="entry name" value="HTH_40"/>
    <property type="match status" value="1"/>
</dbReference>
<dbReference type="Pfam" id="PF00270">
    <property type="entry name" value="DEAD"/>
    <property type="match status" value="1"/>
</dbReference>
<dbReference type="NCBIfam" id="TIGR00614">
    <property type="entry name" value="recQ_fam"/>
    <property type="match status" value="1"/>
</dbReference>
<keyword evidence="4" id="KW-0479">Metal-binding</keyword>
<dbReference type="InterPro" id="IPR029491">
    <property type="entry name" value="Helicase_HTH"/>
</dbReference>
<dbReference type="Pfam" id="PF16124">
    <property type="entry name" value="RecQ_Zn_bind"/>
    <property type="match status" value="1"/>
</dbReference>
<dbReference type="SMART" id="SM00956">
    <property type="entry name" value="RQC"/>
    <property type="match status" value="1"/>
</dbReference>
<keyword evidence="5" id="KW-0547">Nucleotide-binding</keyword>
<comment type="similarity">
    <text evidence="3">Belongs to the helicase family. RecQ subfamily.</text>
</comment>
<evidence type="ECO:0000256" key="17">
    <source>
        <dbReference type="SAM" id="MobiDB-lite"/>
    </source>
</evidence>
<dbReference type="InterPro" id="IPR044876">
    <property type="entry name" value="HRDC_dom_sf"/>
</dbReference>
<dbReference type="EC" id="5.6.2.4" evidence="16"/>
<dbReference type="GO" id="GO:0006310">
    <property type="term" value="P:DNA recombination"/>
    <property type="evidence" value="ECO:0007669"/>
    <property type="project" value="UniProtKB-UniRule"/>
</dbReference>
<dbReference type="Gene3D" id="1.10.10.10">
    <property type="entry name" value="Winged helix-like DNA-binding domain superfamily/Winged helix DNA-binding domain"/>
    <property type="match status" value="1"/>
</dbReference>
<proteinExistence type="inferred from homology"/>
<evidence type="ECO:0000256" key="16">
    <source>
        <dbReference type="NCBIfam" id="TIGR01389"/>
    </source>
</evidence>
<dbReference type="SUPFAM" id="SSF47819">
    <property type="entry name" value="HRDC-like"/>
    <property type="match status" value="1"/>
</dbReference>
<evidence type="ECO:0000313" key="22">
    <source>
        <dbReference type="Proteomes" id="UP000571018"/>
    </source>
</evidence>
<evidence type="ECO:0000256" key="13">
    <source>
        <dbReference type="ARBA" id="ARBA00023204"/>
    </source>
</evidence>
<dbReference type="Gene3D" id="3.40.50.300">
    <property type="entry name" value="P-loop containing nucleotide triphosphate hydrolases"/>
    <property type="match status" value="2"/>
</dbReference>
<dbReference type="InterPro" id="IPR036388">
    <property type="entry name" value="WH-like_DNA-bd_sf"/>
</dbReference>
<keyword evidence="22" id="KW-1185">Reference proteome</keyword>
<evidence type="ECO:0000259" key="20">
    <source>
        <dbReference type="PROSITE" id="PS51194"/>
    </source>
</evidence>
<dbReference type="AlphaFoldDB" id="A0A839A3X8"/>
<accession>A0A839A3X8</accession>
<dbReference type="InterPro" id="IPR001650">
    <property type="entry name" value="Helicase_C-like"/>
</dbReference>
<dbReference type="InterPro" id="IPR036390">
    <property type="entry name" value="WH_DNA-bd_sf"/>
</dbReference>
<evidence type="ECO:0000256" key="15">
    <source>
        <dbReference type="ARBA" id="ARBA00034617"/>
    </source>
</evidence>
<dbReference type="SMART" id="SM00487">
    <property type="entry name" value="DEXDc"/>
    <property type="match status" value="1"/>
</dbReference>
<name>A0A839A3X8_9LACT</name>
<keyword evidence="14" id="KW-0413">Isomerase</keyword>
<dbReference type="RefSeq" id="WP_218930219.1">
    <property type="nucleotide sequence ID" value="NZ_JACAOA010000003.1"/>
</dbReference>
<evidence type="ECO:0000313" key="21">
    <source>
        <dbReference type="EMBL" id="MBA5728488.1"/>
    </source>
</evidence>
<evidence type="ECO:0000256" key="14">
    <source>
        <dbReference type="ARBA" id="ARBA00023235"/>
    </source>
</evidence>
<evidence type="ECO:0000256" key="11">
    <source>
        <dbReference type="ARBA" id="ARBA00023125"/>
    </source>
</evidence>
<dbReference type="GO" id="GO:0043138">
    <property type="term" value="F:3'-5' DNA helicase activity"/>
    <property type="evidence" value="ECO:0007669"/>
    <property type="project" value="UniProtKB-EC"/>
</dbReference>
<dbReference type="GO" id="GO:0030894">
    <property type="term" value="C:replisome"/>
    <property type="evidence" value="ECO:0007669"/>
    <property type="project" value="TreeGrafter"/>
</dbReference>
<comment type="caution">
    <text evidence="21">The sequence shown here is derived from an EMBL/GenBank/DDBJ whole genome shotgun (WGS) entry which is preliminary data.</text>
</comment>
<dbReference type="SMART" id="SM00341">
    <property type="entry name" value="HRDC"/>
    <property type="match status" value="1"/>
</dbReference>
<comment type="catalytic activity">
    <reaction evidence="15">
        <text>Couples ATP hydrolysis with the unwinding of duplex DNA by translocating in the 3'-5' direction.</text>
        <dbReference type="EC" id="5.6.2.4"/>
    </reaction>
</comment>
<dbReference type="PANTHER" id="PTHR13710">
    <property type="entry name" value="DNA HELICASE RECQ FAMILY MEMBER"/>
    <property type="match status" value="1"/>
</dbReference>
<dbReference type="EMBL" id="JACAOA010000003">
    <property type="protein sequence ID" value="MBA5728488.1"/>
    <property type="molecule type" value="Genomic_DNA"/>
</dbReference>
<comment type="cofactor">
    <cofactor evidence="2">
        <name>Zn(2+)</name>
        <dbReference type="ChEBI" id="CHEBI:29105"/>
    </cofactor>
</comment>
<dbReference type="Pfam" id="PF00271">
    <property type="entry name" value="Helicase_C"/>
    <property type="match status" value="1"/>
</dbReference>
<dbReference type="SUPFAM" id="SSF46785">
    <property type="entry name" value="Winged helix' DNA-binding domain"/>
    <property type="match status" value="1"/>
</dbReference>
<evidence type="ECO:0000256" key="1">
    <source>
        <dbReference type="ARBA" id="ARBA00001946"/>
    </source>
</evidence>
<dbReference type="PROSITE" id="PS51192">
    <property type="entry name" value="HELICASE_ATP_BIND_1"/>
    <property type="match status" value="1"/>
</dbReference>
<reference evidence="21 22" key="1">
    <citation type="submission" date="2020-06" db="EMBL/GenBank/DDBJ databases">
        <title>Reclassification of Facklamia ignava, Facklamia soureckii and Facklami tabacinasalis as Falseniella iganva gen. nov., comb. nov., Hutsoniella ignava gen. nov., comb. nov., and Ruoffia tabacinasalis gen. nov., comb. nov and description of Ruoffia haltotolerans sp. nov., isolated from hypersaline Inland Sea of Qatar.</title>
        <authorList>
            <person name="Fotedar R."/>
            <person name="Sankaranarayanan K."/>
            <person name="Lawson P."/>
            <person name="Caldwell M."/>
            <person name="Zeyara A."/>
            <person name="Al Malki A."/>
            <person name="Ali M."/>
        </authorList>
    </citation>
    <scope>NUCLEOTIDE SEQUENCE [LARGE SCALE GENOMIC DNA]</scope>
    <source>
        <strain evidence="21 22">INB8</strain>
    </source>
</reference>
<evidence type="ECO:0000256" key="2">
    <source>
        <dbReference type="ARBA" id="ARBA00001947"/>
    </source>
</evidence>
<feature type="domain" description="Helicase C-terminal" evidence="20">
    <location>
        <begin position="223"/>
        <end position="370"/>
    </location>
</feature>
<dbReference type="GO" id="GO:0009378">
    <property type="term" value="F:four-way junction helicase activity"/>
    <property type="evidence" value="ECO:0007669"/>
    <property type="project" value="TreeGrafter"/>
</dbReference>
<dbReference type="InterPro" id="IPR004589">
    <property type="entry name" value="DNA_helicase_ATP-dep_RecQ"/>
</dbReference>
<dbReference type="InterPro" id="IPR014001">
    <property type="entry name" value="Helicase_ATP-bd"/>
</dbReference>
<evidence type="ECO:0000256" key="10">
    <source>
        <dbReference type="ARBA" id="ARBA00022840"/>
    </source>
</evidence>
<dbReference type="GO" id="GO:0006260">
    <property type="term" value="P:DNA replication"/>
    <property type="evidence" value="ECO:0007669"/>
    <property type="project" value="InterPro"/>
</dbReference>
<keyword evidence="9" id="KW-0862">Zinc</keyword>
<dbReference type="GO" id="GO:0006281">
    <property type="term" value="P:DNA repair"/>
    <property type="evidence" value="ECO:0007669"/>
    <property type="project" value="UniProtKB-KW"/>
</dbReference>
<gene>
    <name evidence="21" type="primary">recQ</name>
    <name evidence="21" type="ORF">HW423_01630</name>
</gene>
<evidence type="ECO:0000259" key="18">
    <source>
        <dbReference type="PROSITE" id="PS50967"/>
    </source>
</evidence>
<keyword evidence="12" id="KW-0233">DNA recombination</keyword>
<dbReference type="Pfam" id="PF09382">
    <property type="entry name" value="RQC"/>
    <property type="match status" value="1"/>
</dbReference>
<evidence type="ECO:0000256" key="12">
    <source>
        <dbReference type="ARBA" id="ARBA00023172"/>
    </source>
</evidence>
<protein>
    <recommendedName>
        <fullName evidence="16">DNA helicase RecQ</fullName>
        <ecNumber evidence="16">5.6.2.4</ecNumber>
    </recommendedName>
</protein>
<dbReference type="Gene3D" id="1.10.10.1390">
    <property type="entry name" value="ATP-dependent DNA helicase RecQ"/>
    <property type="match status" value="1"/>
</dbReference>
<dbReference type="PROSITE" id="PS51194">
    <property type="entry name" value="HELICASE_CTER"/>
    <property type="match status" value="1"/>
</dbReference>
<dbReference type="InterPro" id="IPR002121">
    <property type="entry name" value="HRDC_dom"/>
</dbReference>
<dbReference type="Gene3D" id="1.10.150.80">
    <property type="entry name" value="HRDC domain"/>
    <property type="match status" value="1"/>
</dbReference>
<evidence type="ECO:0000256" key="3">
    <source>
        <dbReference type="ARBA" id="ARBA00005446"/>
    </source>
</evidence>
<keyword evidence="11" id="KW-0238">DNA-binding</keyword>
<keyword evidence="8 21" id="KW-0347">Helicase</keyword>
<feature type="domain" description="Helicase ATP-binding" evidence="19">
    <location>
        <begin position="33"/>
        <end position="202"/>
    </location>
</feature>
<dbReference type="GO" id="GO:0005737">
    <property type="term" value="C:cytoplasm"/>
    <property type="evidence" value="ECO:0007669"/>
    <property type="project" value="TreeGrafter"/>
</dbReference>
<dbReference type="GO" id="GO:0046872">
    <property type="term" value="F:metal ion binding"/>
    <property type="evidence" value="ECO:0007669"/>
    <property type="project" value="UniProtKB-KW"/>
</dbReference>
<dbReference type="CDD" id="cd17920">
    <property type="entry name" value="DEXHc_RecQ"/>
    <property type="match status" value="1"/>
</dbReference>
<dbReference type="Proteomes" id="UP000571018">
    <property type="component" value="Unassembled WGS sequence"/>
</dbReference>
<evidence type="ECO:0000256" key="8">
    <source>
        <dbReference type="ARBA" id="ARBA00022806"/>
    </source>
</evidence>